<dbReference type="eggNOG" id="KOG3109">
    <property type="taxonomic scope" value="Eukaryota"/>
</dbReference>
<dbReference type="InParanoid" id="A0A061GVU9"/>
<organism evidence="1 2">
    <name type="scientific">Theobroma cacao</name>
    <name type="common">Cacao</name>
    <name type="synonym">Cocoa</name>
    <dbReference type="NCBI Taxonomy" id="3641"/>
    <lineage>
        <taxon>Eukaryota</taxon>
        <taxon>Viridiplantae</taxon>
        <taxon>Streptophyta</taxon>
        <taxon>Embryophyta</taxon>
        <taxon>Tracheophyta</taxon>
        <taxon>Spermatophyta</taxon>
        <taxon>Magnoliopsida</taxon>
        <taxon>eudicotyledons</taxon>
        <taxon>Gunneridae</taxon>
        <taxon>Pentapetalae</taxon>
        <taxon>rosids</taxon>
        <taxon>malvids</taxon>
        <taxon>Malvales</taxon>
        <taxon>Malvaceae</taxon>
        <taxon>Byttnerioideae</taxon>
        <taxon>Theobroma</taxon>
    </lineage>
</organism>
<evidence type="ECO:0000313" key="2">
    <source>
        <dbReference type="Proteomes" id="UP000026915"/>
    </source>
</evidence>
<dbReference type="Gene3D" id="3.40.50.1000">
    <property type="entry name" value="HAD superfamily/HAD-like"/>
    <property type="match status" value="2"/>
</dbReference>
<proteinExistence type="predicted"/>
<keyword evidence="2" id="KW-1185">Reference proteome</keyword>
<dbReference type="SFLD" id="SFLDG01132">
    <property type="entry name" value="C1.5.3:_5'-Nucleotidase_Like"/>
    <property type="match status" value="2"/>
</dbReference>
<dbReference type="InterPro" id="IPR006439">
    <property type="entry name" value="HAD-SF_hydro_IA"/>
</dbReference>
<accession>A0A061GVU9</accession>
<dbReference type="InterPro" id="IPR036412">
    <property type="entry name" value="HAD-like_sf"/>
</dbReference>
<dbReference type="OMA" id="PEIWIRE"/>
<dbReference type="GO" id="GO:0016787">
    <property type="term" value="F:hydrolase activity"/>
    <property type="evidence" value="ECO:0000318"/>
    <property type="project" value="GO_Central"/>
</dbReference>
<dbReference type="Proteomes" id="UP000026915">
    <property type="component" value="Chromosome 9"/>
</dbReference>
<dbReference type="SFLD" id="SFLDS00003">
    <property type="entry name" value="Haloacid_Dehalogenase"/>
    <property type="match status" value="2"/>
</dbReference>
<reference evidence="1 2" key="1">
    <citation type="journal article" date="2013" name="Genome Biol.">
        <title>The genome sequence of the most widely cultivated cacao type and its use to identify candidate genes regulating pod color.</title>
        <authorList>
            <person name="Motamayor J.C."/>
            <person name="Mockaitis K."/>
            <person name="Schmutz J."/>
            <person name="Haiminen N."/>
            <person name="Iii D.L."/>
            <person name="Cornejo O."/>
            <person name="Findley S.D."/>
            <person name="Zheng P."/>
            <person name="Utro F."/>
            <person name="Royaert S."/>
            <person name="Saski C."/>
            <person name="Jenkins J."/>
            <person name="Podicheti R."/>
            <person name="Zhao M."/>
            <person name="Scheffler B.E."/>
            <person name="Stack J.C."/>
            <person name="Feltus F.A."/>
            <person name="Mustiga G.M."/>
            <person name="Amores F."/>
            <person name="Phillips W."/>
            <person name="Marelli J.P."/>
            <person name="May G.D."/>
            <person name="Shapiro H."/>
            <person name="Ma J."/>
            <person name="Bustamante C.D."/>
            <person name="Schnell R.J."/>
            <person name="Main D."/>
            <person name="Gilbert D."/>
            <person name="Parida L."/>
            <person name="Kuhn D.N."/>
        </authorList>
    </citation>
    <scope>NUCLEOTIDE SEQUENCE [LARGE SCALE GENOMIC DNA]</scope>
    <source>
        <strain evidence="2">cv. Matina 1-6</strain>
    </source>
</reference>
<dbReference type="NCBIfam" id="TIGR01993">
    <property type="entry name" value="Pyr-5-nucltdase"/>
    <property type="match status" value="2"/>
</dbReference>
<dbReference type="CDD" id="cd02604">
    <property type="entry name" value="HAD_5NT"/>
    <property type="match status" value="1"/>
</dbReference>
<dbReference type="SFLD" id="SFLDG01129">
    <property type="entry name" value="C1.5:_HAD__Beta-PGM__Phosphata"/>
    <property type="match status" value="2"/>
</dbReference>
<dbReference type="PANTHER" id="PTHR12725:SF72">
    <property type="entry name" value="HALOACID DEHALOGENASE-LIKE HYDROLASE"/>
    <property type="match status" value="1"/>
</dbReference>
<name>A0A061GVU9_THECC</name>
<dbReference type="AlphaFoldDB" id="A0A061GVU9"/>
<dbReference type="EMBL" id="CM001887">
    <property type="protein sequence ID" value="EOY33990.1"/>
    <property type="molecule type" value="Genomic_DNA"/>
</dbReference>
<protein>
    <submittedName>
        <fullName evidence="1">Haloacid dehalogenase-like hydrolase superfamily protein</fullName>
    </submittedName>
</protein>
<dbReference type="NCBIfam" id="TIGR01509">
    <property type="entry name" value="HAD-SF-IA-v3"/>
    <property type="match status" value="2"/>
</dbReference>
<dbReference type="InterPro" id="IPR023214">
    <property type="entry name" value="HAD_sf"/>
</dbReference>
<dbReference type="SUPFAM" id="SSF56784">
    <property type="entry name" value="HAD-like"/>
    <property type="match status" value="2"/>
</dbReference>
<gene>
    <name evidence="1" type="ORF">TCM_041806</name>
</gene>
<keyword evidence="1" id="KW-0378">Hydrolase</keyword>
<evidence type="ECO:0000313" key="1">
    <source>
        <dbReference type="EMBL" id="EOY33990.1"/>
    </source>
</evidence>
<dbReference type="Gramene" id="EOY33990">
    <property type="protein sequence ID" value="EOY33990"/>
    <property type="gene ID" value="TCM_041806"/>
</dbReference>
<dbReference type="STRING" id="3641.A0A061GVU9"/>
<dbReference type="PANTHER" id="PTHR12725">
    <property type="entry name" value="HALOACID DEHALOGENASE-LIKE HYDROLASE"/>
    <property type="match status" value="1"/>
</dbReference>
<sequence length="605" mass="68471">MYLRIVVLIYPSHSHCQFVQSLFGVSFRSGVKFRFLLVLKFKMEYENKYQLVPAAKYECLLFDVDDTLYPLSSGLSKACTKNIEEFMIQKLGIEGNKVTEINRVLYKNYGTSMAGLRAVGYNFDYDDYHSFVHGRLPYENLKPDPVMRSLLLSLPIRKVIFSNGDDVHVAKVLRKLGLEDCFERVISFETLNPINGSSTSDGEDSLKLRALSAKILDATNLPCQSALPESPIICKPFENAFEQAFKIANINPQKTLFFDDSIRNIQTGKQIGLHTVLVGTSQRTNGADYALESIHNIREALPELWEADNKKSEGVRSKMEYEDQINQAIDPKYECLLFDLDDTLYPLTSGLSREVTKNIQEYMLKTLGIEEEKVHELCVSLYKYYGTTMAGLKAIGYDFDYDDFHGFVHGRLPYTMLKPDPVLRSLLLSLPIRKVIFTNADKNHAARVLNRLGLEDCFEGIICFETLNPANKANSSADGARFFSKAGVFDISSYSARPDSHLDLPSTPVVCKPFEKAFEQVFEIANINPQRTLFFDDSIRNLQSGKNIGLHTVWVGTSQRTDGVDYALESIHNIREALPELWEADEKAENIRYSGKVSVETTVRA</sequence>
<dbReference type="InterPro" id="IPR010237">
    <property type="entry name" value="Pyr-5-nucltdase"/>
</dbReference>
<dbReference type="HOGENOM" id="CLU_451597_0_0_1"/>